<sequence length="97" mass="10418">MNKYLSGLLLGLCCLSANVLAEHSGSNVDVVVPLPPQAWGAGTGDNSSAPPCHRCCIYNNKSYSEGSVVTAQDIVLQCVRDKQVVGTNDLIWQRLEK</sequence>
<reference evidence="2 3" key="2">
    <citation type="submission" date="2020-06" db="EMBL/GenBank/DDBJ databases">
        <title>Polyphasic characterization of a Rahnella strain isolated from tree sap.</title>
        <authorList>
            <person name="Kim I.S."/>
        </authorList>
    </citation>
    <scope>NUCLEOTIDE SEQUENCE [LARGE SCALE GENOMIC DNA]</scope>
    <source>
        <strain evidence="2 3">SAP-1</strain>
    </source>
</reference>
<dbReference type="AlphaFoldDB" id="A0A848MIF2"/>
<evidence type="ECO:0000256" key="1">
    <source>
        <dbReference type="SAM" id="SignalP"/>
    </source>
</evidence>
<dbReference type="EMBL" id="JAADJU010000003">
    <property type="protein sequence ID" value="NMP26752.1"/>
    <property type="molecule type" value="Genomic_DNA"/>
</dbReference>
<feature type="signal peptide" evidence="1">
    <location>
        <begin position="1"/>
        <end position="21"/>
    </location>
</feature>
<accession>A0A848MIF2</accession>
<dbReference type="RefSeq" id="WP_169402441.1">
    <property type="nucleotide sequence ID" value="NZ_JAADJU010000003.1"/>
</dbReference>
<dbReference type="Proteomes" id="UP000585363">
    <property type="component" value="Unassembled WGS sequence"/>
</dbReference>
<reference evidence="2 3" key="1">
    <citation type="submission" date="2020-01" db="EMBL/GenBank/DDBJ databases">
        <authorList>
            <person name="Lee S.D."/>
        </authorList>
    </citation>
    <scope>NUCLEOTIDE SEQUENCE [LARGE SCALE GENOMIC DNA]</scope>
    <source>
        <strain evidence="2 3">SAP-1</strain>
    </source>
</reference>
<protein>
    <submittedName>
        <fullName evidence="2">DUF1496 domain-containing protein</fullName>
    </submittedName>
</protein>
<organism evidence="2 3">
    <name type="scientific">Rouxiella aceris</name>
    <dbReference type="NCBI Taxonomy" id="2703884"/>
    <lineage>
        <taxon>Bacteria</taxon>
        <taxon>Pseudomonadati</taxon>
        <taxon>Pseudomonadota</taxon>
        <taxon>Gammaproteobacteria</taxon>
        <taxon>Enterobacterales</taxon>
        <taxon>Yersiniaceae</taxon>
        <taxon>Rouxiella</taxon>
    </lineage>
</organism>
<evidence type="ECO:0000313" key="2">
    <source>
        <dbReference type="EMBL" id="NMP26752.1"/>
    </source>
</evidence>
<evidence type="ECO:0000313" key="3">
    <source>
        <dbReference type="Proteomes" id="UP000585363"/>
    </source>
</evidence>
<name>A0A848MIF2_9GAMM</name>
<feature type="chain" id="PRO_5032496389" evidence="1">
    <location>
        <begin position="22"/>
        <end position="97"/>
    </location>
</feature>
<keyword evidence="1" id="KW-0732">Signal</keyword>
<comment type="caution">
    <text evidence="2">The sequence shown here is derived from an EMBL/GenBank/DDBJ whole genome shotgun (WGS) entry which is preliminary data.</text>
</comment>
<proteinExistence type="predicted"/>
<dbReference type="InterPro" id="IPR009971">
    <property type="entry name" value="DUF1496"/>
</dbReference>
<dbReference type="Pfam" id="PF07383">
    <property type="entry name" value="DUF1496"/>
    <property type="match status" value="1"/>
</dbReference>
<keyword evidence="3" id="KW-1185">Reference proteome</keyword>
<gene>
    <name evidence="2" type="ORF">GW590_07745</name>
</gene>